<comment type="caution">
    <text evidence="3">The sequence shown here is derived from an EMBL/GenBank/DDBJ whole genome shotgun (WGS) entry which is preliminary data.</text>
</comment>
<reference evidence="3 4" key="1">
    <citation type="submission" date="2024-03" db="EMBL/GenBank/DDBJ databases">
        <title>Pseudoalteromonas qingdaonensis sp. nov., isolated from the intestines of marine benthic organisms.</title>
        <authorList>
            <person name="Lin X."/>
            <person name="Fang S."/>
            <person name="Hu X."/>
        </authorList>
    </citation>
    <scope>NUCLEOTIDE SEQUENCE [LARGE SCALE GENOMIC DNA]</scope>
    <source>
        <strain evidence="3 4">YIC-827</strain>
    </source>
</reference>
<evidence type="ECO:0000256" key="1">
    <source>
        <dbReference type="ARBA" id="ARBA00022723"/>
    </source>
</evidence>
<keyword evidence="2" id="KW-1133">Transmembrane helix</keyword>
<keyword evidence="2" id="KW-0472">Membrane</keyword>
<protein>
    <recommendedName>
        <fullName evidence="5">Zinc ribbon domain-containing protein</fullName>
    </recommendedName>
</protein>
<evidence type="ECO:0000313" key="4">
    <source>
        <dbReference type="Proteomes" id="UP001447008"/>
    </source>
</evidence>
<gene>
    <name evidence="3" type="ORF">WCN91_00545</name>
</gene>
<evidence type="ECO:0008006" key="5">
    <source>
        <dbReference type="Google" id="ProtNLM"/>
    </source>
</evidence>
<sequence>MTIICPKCNYERKDTDINPEWECPSCGVAYAKVQQKQTSLAKEPSNTKSSRIDKIIKNKLFVVGFICLTVGYFAGREHLKYQVRSSMEGVLSSFSESLSPKKEQSFIEEKISDFKSALKPKFVSPIISNKSYKKYKYDEAITFDVTWDTSELDKPTRAIKGILIFSDLFGESQFRIRTTINNPLSPKTFFTETGIGFDYNQFKDSHNWMLVTDVKDMKVTFDVQNVIYADGTSESFE</sequence>
<feature type="transmembrane region" description="Helical" evidence="2">
    <location>
        <begin position="58"/>
        <end position="75"/>
    </location>
</feature>
<name>A0ABU9MUF6_9GAMM</name>
<keyword evidence="2" id="KW-0812">Transmembrane</keyword>
<organism evidence="3 4">
    <name type="scientific">Pseudoalteromonas qingdaonensis</name>
    <dbReference type="NCBI Taxonomy" id="3131913"/>
    <lineage>
        <taxon>Bacteria</taxon>
        <taxon>Pseudomonadati</taxon>
        <taxon>Pseudomonadota</taxon>
        <taxon>Gammaproteobacteria</taxon>
        <taxon>Alteromonadales</taxon>
        <taxon>Pseudoalteromonadaceae</taxon>
        <taxon>Pseudoalteromonas</taxon>
    </lineage>
</organism>
<dbReference type="InterPro" id="IPR018527">
    <property type="entry name" value="Rubredoxin_Fe_BS"/>
</dbReference>
<proteinExistence type="predicted"/>
<dbReference type="PROSITE" id="PS00202">
    <property type="entry name" value="RUBREDOXIN"/>
    <property type="match status" value="1"/>
</dbReference>
<dbReference type="RefSeq" id="WP_342675486.1">
    <property type="nucleotide sequence ID" value="NZ_JBCGCU010000001.1"/>
</dbReference>
<dbReference type="EMBL" id="JBCGCU010000001">
    <property type="protein sequence ID" value="MEM0513937.1"/>
    <property type="molecule type" value="Genomic_DNA"/>
</dbReference>
<keyword evidence="1" id="KW-0479">Metal-binding</keyword>
<dbReference type="Proteomes" id="UP001447008">
    <property type="component" value="Unassembled WGS sequence"/>
</dbReference>
<accession>A0ABU9MUF6</accession>
<keyword evidence="4" id="KW-1185">Reference proteome</keyword>
<evidence type="ECO:0000313" key="3">
    <source>
        <dbReference type="EMBL" id="MEM0513937.1"/>
    </source>
</evidence>
<evidence type="ECO:0000256" key="2">
    <source>
        <dbReference type="SAM" id="Phobius"/>
    </source>
</evidence>